<reference evidence="4" key="1">
    <citation type="journal article" date="2023" name="Nat. Commun.">
        <title>Diploid and tetraploid genomes of Acorus and the evolution of monocots.</title>
        <authorList>
            <person name="Ma L."/>
            <person name="Liu K.W."/>
            <person name="Li Z."/>
            <person name="Hsiao Y.Y."/>
            <person name="Qi Y."/>
            <person name="Fu T."/>
            <person name="Tang G.D."/>
            <person name="Zhang D."/>
            <person name="Sun W.H."/>
            <person name="Liu D.K."/>
            <person name="Li Y."/>
            <person name="Chen G.Z."/>
            <person name="Liu X.D."/>
            <person name="Liao X.Y."/>
            <person name="Jiang Y.T."/>
            <person name="Yu X."/>
            <person name="Hao Y."/>
            <person name="Huang J."/>
            <person name="Zhao X.W."/>
            <person name="Ke S."/>
            <person name="Chen Y.Y."/>
            <person name="Wu W.L."/>
            <person name="Hsu J.L."/>
            <person name="Lin Y.F."/>
            <person name="Huang M.D."/>
            <person name="Li C.Y."/>
            <person name="Huang L."/>
            <person name="Wang Z.W."/>
            <person name="Zhao X."/>
            <person name="Zhong W.Y."/>
            <person name="Peng D.H."/>
            <person name="Ahmad S."/>
            <person name="Lan S."/>
            <person name="Zhang J.S."/>
            <person name="Tsai W.C."/>
            <person name="Van de Peer Y."/>
            <person name="Liu Z.J."/>
        </authorList>
    </citation>
    <scope>NUCLEOTIDE SEQUENCE</scope>
    <source>
        <strain evidence="4">CP</strain>
    </source>
</reference>
<dbReference type="Pfam" id="PF00012">
    <property type="entry name" value="HSP70"/>
    <property type="match status" value="1"/>
</dbReference>
<dbReference type="InterPro" id="IPR013126">
    <property type="entry name" value="Hsp_70_fam"/>
</dbReference>
<keyword evidence="1" id="KW-0547">Nucleotide-binding</keyword>
<accession>A0AAV9EQJ0</accession>
<proteinExistence type="predicted"/>
<gene>
    <name evidence="4" type="ORF">QJS10_CPA06g01585</name>
</gene>
<dbReference type="EMBL" id="JAUJYO010000006">
    <property type="protein sequence ID" value="KAK1314407.1"/>
    <property type="molecule type" value="Genomic_DNA"/>
</dbReference>
<dbReference type="Proteomes" id="UP001180020">
    <property type="component" value="Unassembled WGS sequence"/>
</dbReference>
<sequence>MVAKRLTGSPAISGGSDPDRWIWVCALMDLGGRAGLEYLDWWAGLWIGSGLIHHLEHPRQPLMPCAAPPGGGGEGHRDRPWDDELGGGGHGGGEKSTIVTNAEGQRAEDDANTFFSMKRFIGRKMVEIVEESKQVSYRVVRDDKLPPRRFRLRS</sequence>
<keyword evidence="2" id="KW-0067">ATP-binding</keyword>
<name>A0AAV9EQJ0_ACOCL</name>
<comment type="caution">
    <text evidence="4">The sequence shown here is derived from an EMBL/GenBank/DDBJ whole genome shotgun (WGS) entry which is preliminary data.</text>
</comment>
<reference evidence="4" key="2">
    <citation type="submission" date="2023-06" db="EMBL/GenBank/DDBJ databases">
        <authorList>
            <person name="Ma L."/>
            <person name="Liu K.-W."/>
            <person name="Li Z."/>
            <person name="Hsiao Y.-Y."/>
            <person name="Qi Y."/>
            <person name="Fu T."/>
            <person name="Tang G."/>
            <person name="Zhang D."/>
            <person name="Sun W.-H."/>
            <person name="Liu D.-K."/>
            <person name="Li Y."/>
            <person name="Chen G.-Z."/>
            <person name="Liu X.-D."/>
            <person name="Liao X.-Y."/>
            <person name="Jiang Y.-T."/>
            <person name="Yu X."/>
            <person name="Hao Y."/>
            <person name="Huang J."/>
            <person name="Zhao X.-W."/>
            <person name="Ke S."/>
            <person name="Chen Y.-Y."/>
            <person name="Wu W.-L."/>
            <person name="Hsu J.-L."/>
            <person name="Lin Y.-F."/>
            <person name="Huang M.-D."/>
            <person name="Li C.-Y."/>
            <person name="Huang L."/>
            <person name="Wang Z.-W."/>
            <person name="Zhao X."/>
            <person name="Zhong W.-Y."/>
            <person name="Peng D.-H."/>
            <person name="Ahmad S."/>
            <person name="Lan S."/>
            <person name="Zhang J.-S."/>
            <person name="Tsai W.-C."/>
            <person name="Van De Peer Y."/>
            <person name="Liu Z.-J."/>
        </authorList>
    </citation>
    <scope>NUCLEOTIDE SEQUENCE</scope>
    <source>
        <strain evidence="4">CP</strain>
        <tissue evidence="4">Leaves</tissue>
    </source>
</reference>
<dbReference type="GO" id="GO:0140662">
    <property type="term" value="F:ATP-dependent protein folding chaperone"/>
    <property type="evidence" value="ECO:0007669"/>
    <property type="project" value="InterPro"/>
</dbReference>
<organism evidence="4 5">
    <name type="scientific">Acorus calamus</name>
    <name type="common">Sweet flag</name>
    <dbReference type="NCBI Taxonomy" id="4465"/>
    <lineage>
        <taxon>Eukaryota</taxon>
        <taxon>Viridiplantae</taxon>
        <taxon>Streptophyta</taxon>
        <taxon>Embryophyta</taxon>
        <taxon>Tracheophyta</taxon>
        <taxon>Spermatophyta</taxon>
        <taxon>Magnoliopsida</taxon>
        <taxon>Liliopsida</taxon>
        <taxon>Acoraceae</taxon>
        <taxon>Acorus</taxon>
    </lineage>
</organism>
<evidence type="ECO:0000256" key="2">
    <source>
        <dbReference type="ARBA" id="ARBA00022840"/>
    </source>
</evidence>
<evidence type="ECO:0000256" key="1">
    <source>
        <dbReference type="ARBA" id="ARBA00022741"/>
    </source>
</evidence>
<evidence type="ECO:0000313" key="5">
    <source>
        <dbReference type="Proteomes" id="UP001180020"/>
    </source>
</evidence>
<protein>
    <submittedName>
        <fullName evidence="4">Uncharacterized protein</fullName>
    </submittedName>
</protein>
<dbReference type="Gene3D" id="3.30.420.40">
    <property type="match status" value="1"/>
</dbReference>
<evidence type="ECO:0000313" key="4">
    <source>
        <dbReference type="EMBL" id="KAK1314407.1"/>
    </source>
</evidence>
<dbReference type="GO" id="GO:0005524">
    <property type="term" value="F:ATP binding"/>
    <property type="evidence" value="ECO:0007669"/>
    <property type="project" value="UniProtKB-KW"/>
</dbReference>
<feature type="region of interest" description="Disordered" evidence="3">
    <location>
        <begin position="63"/>
        <end position="105"/>
    </location>
</feature>
<dbReference type="AlphaFoldDB" id="A0AAV9EQJ0"/>
<evidence type="ECO:0000256" key="3">
    <source>
        <dbReference type="SAM" id="MobiDB-lite"/>
    </source>
</evidence>
<keyword evidence="5" id="KW-1185">Reference proteome</keyword>